<comment type="caution">
    <text evidence="1">The sequence shown here is derived from an EMBL/GenBank/DDBJ whole genome shotgun (WGS) entry which is preliminary data.</text>
</comment>
<dbReference type="EMBL" id="RXGB01016011">
    <property type="protein sequence ID" value="TMW82873.1"/>
    <property type="molecule type" value="Genomic_DNA"/>
</dbReference>
<reference evidence="1" key="1">
    <citation type="submission" date="2019-05" db="EMBL/GenBank/DDBJ databases">
        <title>The de novo reference genome and transcriptome assemblies of the wild tomato species Solanum chilense.</title>
        <authorList>
            <person name="Stam R."/>
            <person name="Nosenko T."/>
            <person name="Hoerger A.C."/>
            <person name="Stephan W."/>
            <person name="Seidel M.A."/>
            <person name="Kuhn J.M.M."/>
            <person name="Haberer G."/>
            <person name="Tellier A."/>
        </authorList>
    </citation>
    <scope>NUCLEOTIDE SEQUENCE</scope>
    <source>
        <tissue evidence="1">Mature leaves</tissue>
    </source>
</reference>
<organism evidence="1">
    <name type="scientific">Solanum chilense</name>
    <name type="common">Tomato</name>
    <name type="synonym">Lycopersicon chilense</name>
    <dbReference type="NCBI Taxonomy" id="4083"/>
    <lineage>
        <taxon>Eukaryota</taxon>
        <taxon>Viridiplantae</taxon>
        <taxon>Streptophyta</taxon>
        <taxon>Embryophyta</taxon>
        <taxon>Tracheophyta</taxon>
        <taxon>Spermatophyta</taxon>
        <taxon>Magnoliopsida</taxon>
        <taxon>eudicotyledons</taxon>
        <taxon>Gunneridae</taxon>
        <taxon>Pentapetalae</taxon>
        <taxon>asterids</taxon>
        <taxon>lamiids</taxon>
        <taxon>Solanales</taxon>
        <taxon>Solanaceae</taxon>
        <taxon>Solanoideae</taxon>
        <taxon>Solaneae</taxon>
        <taxon>Solanum</taxon>
        <taxon>Solanum subgen. Lycopersicon</taxon>
    </lineage>
</organism>
<protein>
    <submittedName>
        <fullName evidence="1">Uncharacterized protein</fullName>
    </submittedName>
</protein>
<accession>A0A6N2ASM7</accession>
<name>A0A6N2ASM7_SOLCI</name>
<dbReference type="AlphaFoldDB" id="A0A6N2ASM7"/>
<sequence>MDAQSPSKRFTRGFWGMFKLNTMQYIMFKLRSIPIRLGDGGVKDQTDVVAGSNKKRKYKNDVYIVHNDKNKTIGSRSLEHDKVSV</sequence>
<evidence type="ECO:0000313" key="1">
    <source>
        <dbReference type="EMBL" id="TMW82873.1"/>
    </source>
</evidence>
<proteinExistence type="predicted"/>
<gene>
    <name evidence="1" type="ORF">EJD97_004332</name>
</gene>